<dbReference type="RefSeq" id="WP_011696949.1">
    <property type="nucleotide sequence ID" value="NC_008554.1"/>
</dbReference>
<keyword evidence="1 2" id="KW-0732">Signal</keyword>
<dbReference type="STRING" id="335543.Sfum_0073"/>
<reference evidence="3 4" key="1">
    <citation type="submission" date="2006-10" db="EMBL/GenBank/DDBJ databases">
        <title>Complete sequence of Syntrophobacter fumaroxidans MPOB.</title>
        <authorList>
            <consortium name="US DOE Joint Genome Institute"/>
            <person name="Copeland A."/>
            <person name="Lucas S."/>
            <person name="Lapidus A."/>
            <person name="Barry K."/>
            <person name="Detter J.C."/>
            <person name="Glavina del Rio T."/>
            <person name="Hammon N."/>
            <person name="Israni S."/>
            <person name="Pitluck S."/>
            <person name="Goltsman E.G."/>
            <person name="Martinez M."/>
            <person name="Schmutz J."/>
            <person name="Larimer F."/>
            <person name="Land M."/>
            <person name="Hauser L."/>
            <person name="Kyrpides N."/>
            <person name="Kim E."/>
            <person name="Boone D.R."/>
            <person name="Brockman F."/>
            <person name="Culley D."/>
            <person name="Ferry J."/>
            <person name="Gunsalus R."/>
            <person name="McInerney M.J."/>
            <person name="Morrison M."/>
            <person name="Plugge C."/>
            <person name="Rohlin L."/>
            <person name="Scholten J."/>
            <person name="Sieber J."/>
            <person name="Stams A.J.M."/>
            <person name="Worm P."/>
            <person name="Henstra A.M."/>
            <person name="Richardson P."/>
        </authorList>
    </citation>
    <scope>NUCLEOTIDE SEQUENCE [LARGE SCALE GENOMIC DNA]</scope>
    <source>
        <strain evidence="4">DSM 10017 / MPOB</strain>
    </source>
</reference>
<evidence type="ECO:0000313" key="3">
    <source>
        <dbReference type="EMBL" id="ABK15776.1"/>
    </source>
</evidence>
<feature type="signal peptide" evidence="2">
    <location>
        <begin position="1"/>
        <end position="22"/>
    </location>
</feature>
<dbReference type="HOGENOM" id="CLU_1065306_0_0_7"/>
<protein>
    <submittedName>
        <fullName evidence="3">Uncharacterized protein</fullName>
    </submittedName>
</protein>
<dbReference type="Gene3D" id="2.50.20.10">
    <property type="entry name" value="Lipoprotein localisation LolA/LolB/LppX"/>
    <property type="match status" value="1"/>
</dbReference>
<gene>
    <name evidence="3" type="ordered locus">Sfum_0073</name>
</gene>
<dbReference type="EMBL" id="CP000478">
    <property type="protein sequence ID" value="ABK15776.1"/>
    <property type="molecule type" value="Genomic_DNA"/>
</dbReference>
<feature type="chain" id="PRO_5002626055" evidence="2">
    <location>
        <begin position="23"/>
        <end position="261"/>
    </location>
</feature>
<dbReference type="KEGG" id="sfu:Sfum_0073"/>
<organism evidence="3 4">
    <name type="scientific">Syntrophobacter fumaroxidans (strain DSM 10017 / MPOB)</name>
    <dbReference type="NCBI Taxonomy" id="335543"/>
    <lineage>
        <taxon>Bacteria</taxon>
        <taxon>Pseudomonadati</taxon>
        <taxon>Thermodesulfobacteriota</taxon>
        <taxon>Syntrophobacteria</taxon>
        <taxon>Syntrophobacterales</taxon>
        <taxon>Syntrophobacteraceae</taxon>
        <taxon>Syntrophobacter</taxon>
    </lineage>
</organism>
<dbReference type="InParanoid" id="A0LEC4"/>
<evidence type="ECO:0000256" key="2">
    <source>
        <dbReference type="SAM" id="SignalP"/>
    </source>
</evidence>
<name>A0LEC4_SYNFM</name>
<proteinExistence type="predicted"/>
<dbReference type="Proteomes" id="UP000001784">
    <property type="component" value="Chromosome"/>
</dbReference>
<keyword evidence="4" id="KW-1185">Reference proteome</keyword>
<evidence type="ECO:0000313" key="4">
    <source>
        <dbReference type="Proteomes" id="UP000001784"/>
    </source>
</evidence>
<sequence length="261" mass="29223" precursor="true">MKTSRFHAVLLGLIMLCCLSCGKPKPPEVLPRPVSFDENLGKLEARAAHWRSYQAKLRIRLEGAKGKMRFQAIVLAVLPDQLRLEAFNLVGQTVALFTMNNGKPALSIPSEKMIFTAERPETLIEYFFGMPLPAGVFAYDLAAVVPPEQLDKLSPRREAPGWKADFSPEGSDASFLWEFEDNPPALKSLAARDGLWDRRITYDPAVELEPQNAPRKLRLESAQWRMEITVEQIMPTSGFDASVFVPPVQEGVRTVDLDSIK</sequence>
<evidence type="ECO:0000256" key="1">
    <source>
        <dbReference type="ARBA" id="ARBA00022729"/>
    </source>
</evidence>
<dbReference type="AlphaFoldDB" id="A0LEC4"/>
<accession>A0LEC4</accession>
<dbReference type="InterPro" id="IPR029046">
    <property type="entry name" value="LolA/LolB/LppX"/>
</dbReference>
<dbReference type="SUPFAM" id="SSF89392">
    <property type="entry name" value="Prokaryotic lipoproteins and lipoprotein localization factors"/>
    <property type="match status" value="1"/>
</dbReference>
<dbReference type="OrthoDB" id="9839782at2"/>